<dbReference type="Proteomes" id="UP000030403">
    <property type="component" value="Unassembled WGS sequence"/>
</dbReference>
<gene>
    <name evidence="1" type="ORF">N783_18695</name>
</gene>
<evidence type="ECO:0000313" key="2">
    <source>
        <dbReference type="Proteomes" id="UP000030403"/>
    </source>
</evidence>
<organism evidence="1 2">
    <name type="scientific">Pontibacillus marinus BH030004 = DSM 16465</name>
    <dbReference type="NCBI Taxonomy" id="1385511"/>
    <lineage>
        <taxon>Bacteria</taxon>
        <taxon>Bacillati</taxon>
        <taxon>Bacillota</taxon>
        <taxon>Bacilli</taxon>
        <taxon>Bacillales</taxon>
        <taxon>Bacillaceae</taxon>
        <taxon>Pontibacillus</taxon>
    </lineage>
</organism>
<dbReference type="OrthoDB" id="9979900at2"/>
<proteinExistence type="predicted"/>
<protein>
    <submittedName>
        <fullName evidence="1">Uncharacterized protein</fullName>
    </submittedName>
</protein>
<sequence length="239" mass="27649">MHKISALILISIILIISGCEQNQAKPEDDKVKDEDIQVQFDGIIDGANVKYDEEAKALWTLNSFKWEGDNLTFNADFQSETDNTAELKFIGSVVFLRLEGLYPYKSTGNEGVPGIELKPFTDVIPIICEEAKKGECSFQFDVNLEQIPRQTKRQYLDDLSLRMGWVQIFEDEEKQIKYYQWSQANNRNVIPEVVGFKEVHEKISGEFLSYKPLKESETTDLSDLNNFDYIEWIEENILR</sequence>
<name>A0A0A5FZA2_9BACI</name>
<dbReference type="EMBL" id="AVPF01000064">
    <property type="protein sequence ID" value="KGX84173.1"/>
    <property type="molecule type" value="Genomic_DNA"/>
</dbReference>
<dbReference type="RefSeq" id="WP_027447380.1">
    <property type="nucleotide sequence ID" value="NZ_AULJ01000061.1"/>
</dbReference>
<evidence type="ECO:0000313" key="1">
    <source>
        <dbReference type="EMBL" id="KGX84173.1"/>
    </source>
</evidence>
<accession>A0A0A5FZA2</accession>
<dbReference type="AlphaFoldDB" id="A0A0A5FZA2"/>
<reference evidence="1 2" key="1">
    <citation type="submission" date="2013-08" db="EMBL/GenBank/DDBJ databases">
        <authorList>
            <person name="Huang J."/>
            <person name="Wang G."/>
        </authorList>
    </citation>
    <scope>NUCLEOTIDE SEQUENCE [LARGE SCALE GENOMIC DNA]</scope>
    <source>
        <strain evidence="1 2">BH030004</strain>
    </source>
</reference>
<keyword evidence="2" id="KW-1185">Reference proteome</keyword>
<comment type="caution">
    <text evidence="1">The sequence shown here is derived from an EMBL/GenBank/DDBJ whole genome shotgun (WGS) entry which is preliminary data.</text>
</comment>
<dbReference type="PROSITE" id="PS51257">
    <property type="entry name" value="PROKAR_LIPOPROTEIN"/>
    <property type="match status" value="1"/>
</dbReference>